<keyword evidence="4 8" id="KW-0238">DNA-binding</keyword>
<dbReference type="PANTHER" id="PTHR44591">
    <property type="entry name" value="STRESS RESPONSE REGULATOR PROTEIN 1"/>
    <property type="match status" value="1"/>
</dbReference>
<evidence type="ECO:0000256" key="5">
    <source>
        <dbReference type="ARBA" id="ARBA00023163"/>
    </source>
</evidence>
<evidence type="ECO:0000256" key="3">
    <source>
        <dbReference type="ARBA" id="ARBA00023015"/>
    </source>
</evidence>
<organism evidence="8 9">
    <name type="scientific">Saprospira grandis DSM 2844</name>
    <dbReference type="NCBI Taxonomy" id="694433"/>
    <lineage>
        <taxon>Bacteria</taxon>
        <taxon>Pseudomonadati</taxon>
        <taxon>Bacteroidota</taxon>
        <taxon>Saprospiria</taxon>
        <taxon>Saprospirales</taxon>
        <taxon>Saprospiraceae</taxon>
        <taxon>Saprospira</taxon>
    </lineage>
</organism>
<dbReference type="CDD" id="cd17574">
    <property type="entry name" value="REC_OmpR"/>
    <property type="match status" value="1"/>
</dbReference>
<keyword evidence="2" id="KW-0902">Two-component regulatory system</keyword>
<evidence type="ECO:0000259" key="7">
    <source>
        <dbReference type="PROSITE" id="PS50110"/>
    </source>
</evidence>
<dbReference type="InterPro" id="IPR001789">
    <property type="entry name" value="Sig_transdc_resp-reg_receiver"/>
</dbReference>
<proteinExistence type="predicted"/>
<dbReference type="Pfam" id="PF00072">
    <property type="entry name" value="Response_reg"/>
    <property type="match status" value="1"/>
</dbReference>
<keyword evidence="1 6" id="KW-0597">Phosphoprotein</keyword>
<dbReference type="Gene3D" id="3.40.50.2300">
    <property type="match status" value="1"/>
</dbReference>
<dbReference type="AlphaFoldDB" id="J0XSW0"/>
<dbReference type="GO" id="GO:0003677">
    <property type="term" value="F:DNA binding"/>
    <property type="evidence" value="ECO:0007669"/>
    <property type="project" value="UniProtKB-KW"/>
</dbReference>
<evidence type="ECO:0000313" key="8">
    <source>
        <dbReference type="EMBL" id="EJF52011.1"/>
    </source>
</evidence>
<keyword evidence="3" id="KW-0805">Transcription regulation</keyword>
<reference evidence="9" key="1">
    <citation type="journal article" date="2012" name="Stand. Genomic Sci.">
        <title>Permanent draft genome sequence of the gliding predator Saprospira grandis strain Sa g1 (= HR1).</title>
        <authorList>
            <person name="Mavromatis K."/>
            <person name="Chertkov O."/>
            <person name="Lapidus A."/>
            <person name="Nolan M."/>
            <person name="Lucas S."/>
            <person name="Tice H."/>
            <person name="Del Rio T.G."/>
            <person name="Cheng J.F."/>
            <person name="Han C."/>
            <person name="Tapia R."/>
            <person name="Bruce D."/>
            <person name="Goodwin L.A."/>
            <person name="Pitluck S."/>
            <person name="Huntemann M."/>
            <person name="Liolios K."/>
            <person name="Pagani I."/>
            <person name="Ivanova N."/>
            <person name="Mikhailova N."/>
            <person name="Pati A."/>
            <person name="Chen A."/>
            <person name="Palaniappan K."/>
            <person name="Land M."/>
            <person name="Brambilla E.M."/>
            <person name="Rohde M."/>
            <person name="Spring S."/>
            <person name="Goker M."/>
            <person name="Detter J.C."/>
            <person name="Bristow J."/>
            <person name="Eisen J.A."/>
            <person name="Markowitz V."/>
            <person name="Hugenholtz P."/>
            <person name="Kyrpides N.C."/>
            <person name="Klenk H.P."/>
            <person name="Woyke T."/>
        </authorList>
    </citation>
    <scope>NUCLEOTIDE SEQUENCE [LARGE SCALE GENOMIC DNA]</scope>
    <source>
        <strain evidence="9">DSM 2844</strain>
    </source>
</reference>
<dbReference type="OrthoDB" id="9789181at2"/>
<dbReference type="RefSeq" id="WP_002656639.1">
    <property type="nucleotide sequence ID" value="NZ_JH719942.1"/>
</dbReference>
<keyword evidence="5" id="KW-0804">Transcription</keyword>
<dbReference type="InterPro" id="IPR050595">
    <property type="entry name" value="Bact_response_regulator"/>
</dbReference>
<gene>
    <name evidence="8" type="ORF">SapgrDRAFT_0258</name>
</gene>
<feature type="domain" description="Response regulatory" evidence="7">
    <location>
        <begin position="4"/>
        <end position="120"/>
    </location>
</feature>
<evidence type="ECO:0000256" key="6">
    <source>
        <dbReference type="PROSITE-ProRule" id="PRU00169"/>
    </source>
</evidence>
<evidence type="ECO:0000256" key="2">
    <source>
        <dbReference type="ARBA" id="ARBA00023012"/>
    </source>
</evidence>
<evidence type="ECO:0000256" key="1">
    <source>
        <dbReference type="ARBA" id="ARBA00022553"/>
    </source>
</evidence>
<dbReference type="GO" id="GO:0000160">
    <property type="term" value="P:phosphorelay signal transduction system"/>
    <property type="evidence" value="ECO:0007669"/>
    <property type="project" value="UniProtKB-KW"/>
</dbReference>
<dbReference type="FunFam" id="3.40.50.2300:FF:000001">
    <property type="entry name" value="DNA-binding response regulator PhoB"/>
    <property type="match status" value="1"/>
</dbReference>
<dbReference type="PROSITE" id="PS50110">
    <property type="entry name" value="RESPONSE_REGULATORY"/>
    <property type="match status" value="1"/>
</dbReference>
<dbReference type="SMART" id="SM00448">
    <property type="entry name" value="REC"/>
    <property type="match status" value="1"/>
</dbReference>
<evidence type="ECO:0000256" key="4">
    <source>
        <dbReference type="ARBA" id="ARBA00023125"/>
    </source>
</evidence>
<feature type="modified residue" description="4-aspartylphosphate" evidence="6">
    <location>
        <position position="53"/>
    </location>
</feature>
<dbReference type="PANTHER" id="PTHR44591:SF3">
    <property type="entry name" value="RESPONSE REGULATORY DOMAIN-CONTAINING PROTEIN"/>
    <property type="match status" value="1"/>
</dbReference>
<dbReference type="EMBL" id="JH719942">
    <property type="protein sequence ID" value="EJF52011.1"/>
    <property type="molecule type" value="Genomic_DNA"/>
</dbReference>
<evidence type="ECO:0000313" key="9">
    <source>
        <dbReference type="Proteomes" id="UP000005113"/>
    </source>
</evidence>
<dbReference type="SUPFAM" id="SSF52172">
    <property type="entry name" value="CheY-like"/>
    <property type="match status" value="1"/>
</dbReference>
<dbReference type="Proteomes" id="UP000005113">
    <property type="component" value="Unassembled WGS sequence"/>
</dbReference>
<dbReference type="HOGENOM" id="CLU_000445_69_17_10"/>
<sequence>MNAKILIVDDESSIRLALEFLMQDQGYTVATAANGQEGLAKVADFGPQLIILDVMMPIMDGLEMAKEMRAQGLSPDTVILFLTAKGQEQDRLAGYAHGGDAYLAKPFDNQALVELIAEMLED</sequence>
<name>J0XSW0_9BACT</name>
<protein>
    <submittedName>
        <fullName evidence="8">Response regulator with CheY-like receiver domain and winged-helix DNA-binding domain</fullName>
    </submittedName>
</protein>
<accession>J0XSW0</accession>
<dbReference type="InterPro" id="IPR011006">
    <property type="entry name" value="CheY-like_superfamily"/>
</dbReference>